<sequence length="104" mass="11158">MTDGFLGFALVAAESDKADPFAAADLAAAADVSLIDALQGGTASVNDDFIDFTQSIEPSGDDEFADFWCFHQSFINKKDNFTDLKQSCAELFGEKRIVGLVTLP</sequence>
<dbReference type="EMBL" id="CAKKTJ010000330">
    <property type="protein sequence ID" value="CAH0481764.1"/>
    <property type="molecule type" value="Genomic_DNA"/>
</dbReference>
<dbReference type="AlphaFoldDB" id="A0AAU9LAY8"/>
<proteinExistence type="predicted"/>
<name>A0AAU9LAY8_9STRA</name>
<dbReference type="Proteomes" id="UP001160483">
    <property type="component" value="Unassembled WGS sequence"/>
</dbReference>
<organism evidence="1 2">
    <name type="scientific">Peronospora belbahrii</name>
    <dbReference type="NCBI Taxonomy" id="622444"/>
    <lineage>
        <taxon>Eukaryota</taxon>
        <taxon>Sar</taxon>
        <taxon>Stramenopiles</taxon>
        <taxon>Oomycota</taxon>
        <taxon>Peronosporomycetes</taxon>
        <taxon>Peronosporales</taxon>
        <taxon>Peronosporaceae</taxon>
        <taxon>Peronospora</taxon>
    </lineage>
</organism>
<evidence type="ECO:0000313" key="1">
    <source>
        <dbReference type="EMBL" id="CAH0481764.1"/>
    </source>
</evidence>
<accession>A0AAU9LAY8</accession>
<comment type="caution">
    <text evidence="1">The sequence shown here is derived from an EMBL/GenBank/DDBJ whole genome shotgun (WGS) entry which is preliminary data.</text>
</comment>
<reference evidence="1" key="1">
    <citation type="submission" date="2021-11" db="EMBL/GenBank/DDBJ databases">
        <authorList>
            <person name="Islam A."/>
            <person name="Islam S."/>
            <person name="Flora M.S."/>
            <person name="Rahman M."/>
            <person name="Ziaur R.M."/>
            <person name="Epstein J.H."/>
            <person name="Hassan M."/>
            <person name="Klassen M."/>
            <person name="Woodard K."/>
            <person name="Webb A."/>
            <person name="Webby R.J."/>
            <person name="El Zowalaty M.E."/>
        </authorList>
    </citation>
    <scope>NUCLEOTIDE SEQUENCE</scope>
    <source>
        <strain evidence="1">Pbs3</strain>
    </source>
</reference>
<evidence type="ECO:0000313" key="2">
    <source>
        <dbReference type="Proteomes" id="UP001160483"/>
    </source>
</evidence>
<protein>
    <submittedName>
        <fullName evidence="1">Uncharacterized protein</fullName>
    </submittedName>
</protein>
<gene>
    <name evidence="1" type="ORF">PBS003_LOCUS8369</name>
</gene>